<protein>
    <submittedName>
        <fullName evidence="1">Uncharacterized protein</fullName>
    </submittedName>
</protein>
<dbReference type="InParanoid" id="A0A667WGG0"/>
<dbReference type="Proteomes" id="UP000472263">
    <property type="component" value="Chromosome 1"/>
</dbReference>
<evidence type="ECO:0000313" key="1">
    <source>
        <dbReference type="Ensembl" id="ENSMMDP00005000157.1"/>
    </source>
</evidence>
<dbReference type="AlphaFoldDB" id="A0A667WGG0"/>
<reference evidence="1" key="2">
    <citation type="submission" date="2025-08" db="UniProtKB">
        <authorList>
            <consortium name="Ensembl"/>
        </authorList>
    </citation>
    <scope>IDENTIFICATION</scope>
</reference>
<reference evidence="1" key="3">
    <citation type="submission" date="2025-09" db="UniProtKB">
        <authorList>
            <consortium name="Ensembl"/>
        </authorList>
    </citation>
    <scope>IDENTIFICATION</scope>
</reference>
<evidence type="ECO:0000313" key="2">
    <source>
        <dbReference type="Proteomes" id="UP000472263"/>
    </source>
</evidence>
<reference evidence="1" key="1">
    <citation type="submission" date="2019-06" db="EMBL/GenBank/DDBJ databases">
        <authorList>
            <consortium name="Wellcome Sanger Institute Data Sharing"/>
        </authorList>
    </citation>
    <scope>NUCLEOTIDE SEQUENCE [LARGE SCALE GENOMIC DNA]</scope>
</reference>
<keyword evidence="2" id="KW-1185">Reference proteome</keyword>
<accession>A0A667WGG0</accession>
<dbReference type="Ensembl" id="ENSMMDT00005000161.1">
    <property type="protein sequence ID" value="ENSMMDP00005000157.1"/>
    <property type="gene ID" value="ENSMMDG00005000096.1"/>
</dbReference>
<name>A0A667WGG0_9TELE</name>
<proteinExistence type="predicted"/>
<organism evidence="1 2">
    <name type="scientific">Myripristis murdjan</name>
    <name type="common">pinecone soldierfish</name>
    <dbReference type="NCBI Taxonomy" id="586833"/>
    <lineage>
        <taxon>Eukaryota</taxon>
        <taxon>Metazoa</taxon>
        <taxon>Chordata</taxon>
        <taxon>Craniata</taxon>
        <taxon>Vertebrata</taxon>
        <taxon>Euteleostomi</taxon>
        <taxon>Actinopterygii</taxon>
        <taxon>Neopterygii</taxon>
        <taxon>Teleostei</taxon>
        <taxon>Neoteleostei</taxon>
        <taxon>Acanthomorphata</taxon>
        <taxon>Holocentriformes</taxon>
        <taxon>Holocentridae</taxon>
        <taxon>Myripristis</taxon>
    </lineage>
</organism>
<sequence>MLRGCKIFIFTVRVSCHLSGHPLLIESAFWQPVAGNEMFSCKRVAVFIHKTLLIYGRSLSKWLLVSIHSSLAF</sequence>